<evidence type="ECO:0000313" key="1">
    <source>
        <dbReference type="EMBL" id="KAG7313114.1"/>
    </source>
</evidence>
<dbReference type="EMBL" id="JAHIBW010000001">
    <property type="protein sequence ID" value="KAG7313114.1"/>
    <property type="molecule type" value="Genomic_DNA"/>
</dbReference>
<protein>
    <submittedName>
        <fullName evidence="1">Uncharacterized protein</fullName>
    </submittedName>
</protein>
<sequence>MTKVSDTEQENIVPISIVTPTATVQDVASFRGGSAGGLGGLSPQHYKDTALL</sequence>
<accession>A0ABQ7R740</accession>
<reference evidence="1 2" key="1">
    <citation type="submission" date="2021-06" db="EMBL/GenBank/DDBJ databases">
        <title>A haploid diamondback moth (Plutella xylostella L.) genome assembly resolves 31 chromosomes and identifies a diamide resistance mutation.</title>
        <authorList>
            <person name="Ward C.M."/>
            <person name="Perry K.D."/>
            <person name="Baker G."/>
            <person name="Powis K."/>
            <person name="Heckel D.G."/>
            <person name="Baxter S.W."/>
        </authorList>
    </citation>
    <scope>NUCLEOTIDE SEQUENCE [LARGE SCALE GENOMIC DNA]</scope>
    <source>
        <strain evidence="1 2">LV</strain>
        <tissue evidence="1">Single pupa</tissue>
    </source>
</reference>
<evidence type="ECO:0000313" key="2">
    <source>
        <dbReference type="Proteomes" id="UP000823941"/>
    </source>
</evidence>
<proteinExistence type="predicted"/>
<dbReference type="Proteomes" id="UP000823941">
    <property type="component" value="Chromosome 1"/>
</dbReference>
<name>A0ABQ7R740_PLUXY</name>
<keyword evidence="2" id="KW-1185">Reference proteome</keyword>
<organism evidence="1 2">
    <name type="scientific">Plutella xylostella</name>
    <name type="common">Diamondback moth</name>
    <name type="synonym">Plutella maculipennis</name>
    <dbReference type="NCBI Taxonomy" id="51655"/>
    <lineage>
        <taxon>Eukaryota</taxon>
        <taxon>Metazoa</taxon>
        <taxon>Ecdysozoa</taxon>
        <taxon>Arthropoda</taxon>
        <taxon>Hexapoda</taxon>
        <taxon>Insecta</taxon>
        <taxon>Pterygota</taxon>
        <taxon>Neoptera</taxon>
        <taxon>Endopterygota</taxon>
        <taxon>Lepidoptera</taxon>
        <taxon>Glossata</taxon>
        <taxon>Ditrysia</taxon>
        <taxon>Yponomeutoidea</taxon>
        <taxon>Plutellidae</taxon>
        <taxon>Plutella</taxon>
    </lineage>
</organism>
<gene>
    <name evidence="1" type="ORF">JYU34_000199</name>
</gene>
<comment type="caution">
    <text evidence="1">The sequence shown here is derived from an EMBL/GenBank/DDBJ whole genome shotgun (WGS) entry which is preliminary data.</text>
</comment>